<organism evidence="10 11">
    <name type="scientific">Salinispora arenicola</name>
    <dbReference type="NCBI Taxonomy" id="168697"/>
    <lineage>
        <taxon>Bacteria</taxon>
        <taxon>Bacillati</taxon>
        <taxon>Actinomycetota</taxon>
        <taxon>Actinomycetes</taxon>
        <taxon>Micromonosporales</taxon>
        <taxon>Micromonosporaceae</taxon>
        <taxon>Salinispora</taxon>
    </lineage>
</organism>
<evidence type="ECO:0000259" key="8">
    <source>
        <dbReference type="Pfam" id="PF12680"/>
    </source>
</evidence>
<dbReference type="Proteomes" id="UP000315983">
    <property type="component" value="Unassembled WGS sequence"/>
</dbReference>
<keyword evidence="3" id="KW-0805">Transcription regulation</keyword>
<dbReference type="InterPro" id="IPR013324">
    <property type="entry name" value="RNA_pol_sigma_r3/r4-like"/>
</dbReference>
<dbReference type="NCBIfam" id="NF006089">
    <property type="entry name" value="PRK08241.1"/>
    <property type="match status" value="1"/>
</dbReference>
<evidence type="ECO:0000313" key="9">
    <source>
        <dbReference type="EMBL" id="GIM85988.1"/>
    </source>
</evidence>
<dbReference type="GO" id="GO:0006352">
    <property type="term" value="P:DNA-templated transcription initiation"/>
    <property type="evidence" value="ECO:0007669"/>
    <property type="project" value="InterPro"/>
</dbReference>
<accession>A0A542XHG1</accession>
<dbReference type="SUPFAM" id="SSF88946">
    <property type="entry name" value="Sigma2 domain of RNA polymerase sigma factors"/>
    <property type="match status" value="1"/>
</dbReference>
<dbReference type="Pfam" id="PF08281">
    <property type="entry name" value="Sigma70_r4_2"/>
    <property type="match status" value="1"/>
</dbReference>
<evidence type="ECO:0000259" key="6">
    <source>
        <dbReference type="Pfam" id="PF04542"/>
    </source>
</evidence>
<dbReference type="InterPro" id="IPR013325">
    <property type="entry name" value="RNA_pol_sigma_r2"/>
</dbReference>
<keyword evidence="5" id="KW-0804">Transcription</keyword>
<dbReference type="InterPro" id="IPR037401">
    <property type="entry name" value="SnoaL-like"/>
</dbReference>
<dbReference type="PANTHER" id="PTHR43133">
    <property type="entry name" value="RNA POLYMERASE ECF-TYPE SIGMA FACTO"/>
    <property type="match status" value="1"/>
</dbReference>
<evidence type="ECO:0000256" key="2">
    <source>
        <dbReference type="ARBA" id="ARBA00011344"/>
    </source>
</evidence>
<dbReference type="InterPro" id="IPR014305">
    <property type="entry name" value="RNA_pol_sigma-G_actinobac"/>
</dbReference>
<reference evidence="9 12" key="2">
    <citation type="submission" date="2021-03" db="EMBL/GenBank/DDBJ databases">
        <title>Whole genome shotgun sequence of Salinispora arenicola NBRC 105043.</title>
        <authorList>
            <person name="Komaki H."/>
            <person name="Tamura T."/>
        </authorList>
    </citation>
    <scope>NUCLEOTIDE SEQUENCE [LARGE SCALE GENOMIC DNA]</scope>
    <source>
        <strain evidence="9 12">NBRC 105043</strain>
    </source>
</reference>
<comment type="similarity">
    <text evidence="1">Belongs to the sigma-70 factor family. ECF subfamily.</text>
</comment>
<evidence type="ECO:0000256" key="3">
    <source>
        <dbReference type="ARBA" id="ARBA00023015"/>
    </source>
</evidence>
<dbReference type="GO" id="GO:0003677">
    <property type="term" value="F:DNA binding"/>
    <property type="evidence" value="ECO:0007669"/>
    <property type="project" value="InterPro"/>
</dbReference>
<dbReference type="CDD" id="cd06171">
    <property type="entry name" value="Sigma70_r4"/>
    <property type="match status" value="1"/>
</dbReference>
<gene>
    <name evidence="10" type="ORF">FB564_0303</name>
    <name evidence="9" type="ORF">Sar04_27240</name>
</gene>
<dbReference type="GO" id="GO:0016987">
    <property type="term" value="F:sigma factor activity"/>
    <property type="evidence" value="ECO:0007669"/>
    <property type="project" value="UniProtKB-KW"/>
</dbReference>
<evidence type="ECO:0000256" key="1">
    <source>
        <dbReference type="ARBA" id="ARBA00010641"/>
    </source>
</evidence>
<comment type="subunit">
    <text evidence="2">Interacts transiently with the RNA polymerase catalytic core formed by RpoA, RpoB, RpoC and RpoZ (2 alpha, 1 beta, 1 beta' and 1 omega subunit) to form the RNA polymerase holoenzyme that can initiate transcription.</text>
</comment>
<feature type="domain" description="SnoaL-like" evidence="8">
    <location>
        <begin position="304"/>
        <end position="398"/>
    </location>
</feature>
<dbReference type="Pfam" id="PF04542">
    <property type="entry name" value="Sigma70_r2"/>
    <property type="match status" value="1"/>
</dbReference>
<protein>
    <submittedName>
        <fullName evidence="10">RNA polymerase sigma-70 factor (ECF subfamily)</fullName>
    </submittedName>
</protein>
<dbReference type="NCBIfam" id="TIGR02960">
    <property type="entry name" value="SigX5"/>
    <property type="match status" value="1"/>
</dbReference>
<dbReference type="InterPro" id="IPR039425">
    <property type="entry name" value="RNA_pol_sigma-70-like"/>
</dbReference>
<dbReference type="EMBL" id="VFOL01000001">
    <property type="protein sequence ID" value="TQL35266.1"/>
    <property type="molecule type" value="Genomic_DNA"/>
</dbReference>
<sequence>MELNENHSVVTILAVRRPDPVYARAQIDDKVAIGLHIRSGPGRIEHHDWPVHHPTDILIGVPLHTTTYRPVRSAHQIVDYSWRVLGGAMCDDRSVVASIDSALLSAAQAGDSDAFAAVVDPFQGELHAYCYRMLGSVHDADDAVQETLVRAWRAFDRFEPRGSMRAWLYRIATNRCLSILNGRGRRELPADLERIAGGDTKISWLEPYTDERLGPEQRTVARESIELSFVAAVQRLTGRQRAVLLLREVLGFTAREVADQLDTTVAAVNSALQRARAVLDPGLPTATQQATMRQMGDTAVRDLARRYAQAWEAADVDTIVSMLVEDARYSMPPVPTWFTGRKAICDFLLSGPLTCGWRFVATEANSQLAFGTYRWDSDHAAYRPCGLDVLTLRRDGIAEVVSFLEADFAAHGLPPSLPN</sequence>
<proteinExistence type="inferred from homology"/>
<dbReference type="InterPro" id="IPR014284">
    <property type="entry name" value="RNA_pol_sigma-70_dom"/>
</dbReference>
<dbReference type="Pfam" id="PF12680">
    <property type="entry name" value="SnoaL_2"/>
    <property type="match status" value="1"/>
</dbReference>
<evidence type="ECO:0000256" key="5">
    <source>
        <dbReference type="ARBA" id="ARBA00023163"/>
    </source>
</evidence>
<dbReference type="NCBIfam" id="TIGR02937">
    <property type="entry name" value="sigma70-ECF"/>
    <property type="match status" value="1"/>
</dbReference>
<keyword evidence="4" id="KW-0731">Sigma factor</keyword>
<dbReference type="PANTHER" id="PTHR43133:SF65">
    <property type="entry name" value="ECF RNA POLYMERASE SIGMA FACTOR SIGG"/>
    <property type="match status" value="1"/>
</dbReference>
<dbReference type="EMBL" id="BOQM01000018">
    <property type="protein sequence ID" value="GIM85988.1"/>
    <property type="molecule type" value="Genomic_DNA"/>
</dbReference>
<keyword evidence="12" id="KW-1185">Reference proteome</keyword>
<dbReference type="Proteomes" id="UP000677457">
    <property type="component" value="Unassembled WGS sequence"/>
</dbReference>
<dbReference type="InterPro" id="IPR032710">
    <property type="entry name" value="NTF2-like_dom_sf"/>
</dbReference>
<evidence type="ECO:0000259" key="7">
    <source>
        <dbReference type="Pfam" id="PF08281"/>
    </source>
</evidence>
<dbReference type="Gene3D" id="3.10.450.50">
    <property type="match status" value="1"/>
</dbReference>
<evidence type="ECO:0000256" key="4">
    <source>
        <dbReference type="ARBA" id="ARBA00023082"/>
    </source>
</evidence>
<dbReference type="SUPFAM" id="SSF88659">
    <property type="entry name" value="Sigma3 and sigma4 domains of RNA polymerase sigma factors"/>
    <property type="match status" value="1"/>
</dbReference>
<evidence type="ECO:0000313" key="12">
    <source>
        <dbReference type="Proteomes" id="UP000677457"/>
    </source>
</evidence>
<evidence type="ECO:0000313" key="10">
    <source>
        <dbReference type="EMBL" id="TQL35266.1"/>
    </source>
</evidence>
<dbReference type="InterPro" id="IPR013249">
    <property type="entry name" value="RNA_pol_sigma70_r4_t2"/>
</dbReference>
<evidence type="ECO:0000313" key="11">
    <source>
        <dbReference type="Proteomes" id="UP000315983"/>
    </source>
</evidence>
<dbReference type="Gene3D" id="1.10.10.10">
    <property type="entry name" value="Winged helix-like DNA-binding domain superfamily/Winged helix DNA-binding domain"/>
    <property type="match status" value="1"/>
</dbReference>
<dbReference type="InterPro" id="IPR036388">
    <property type="entry name" value="WH-like_DNA-bd_sf"/>
</dbReference>
<reference evidence="10 11" key="1">
    <citation type="submission" date="2019-06" db="EMBL/GenBank/DDBJ databases">
        <title>Sequencing the genomes of 1000 actinobacteria strains.</title>
        <authorList>
            <person name="Klenk H.-P."/>
        </authorList>
    </citation>
    <scope>NUCLEOTIDE SEQUENCE [LARGE SCALE GENOMIC DNA]</scope>
    <source>
        <strain evidence="10 11">DSM 44819</strain>
    </source>
</reference>
<comment type="caution">
    <text evidence="10">The sequence shown here is derived from an EMBL/GenBank/DDBJ whole genome shotgun (WGS) entry which is preliminary data.</text>
</comment>
<dbReference type="Gene3D" id="1.10.1740.10">
    <property type="match status" value="1"/>
</dbReference>
<dbReference type="SUPFAM" id="SSF54427">
    <property type="entry name" value="NTF2-like"/>
    <property type="match status" value="1"/>
</dbReference>
<feature type="domain" description="RNA polymerase sigma-70 region 2" evidence="6">
    <location>
        <begin position="120"/>
        <end position="185"/>
    </location>
</feature>
<name>A0A542XHG1_SALAC</name>
<feature type="domain" description="RNA polymerase sigma factor 70 region 4 type 2" evidence="7">
    <location>
        <begin position="229"/>
        <end position="277"/>
    </location>
</feature>
<dbReference type="InterPro" id="IPR007627">
    <property type="entry name" value="RNA_pol_sigma70_r2"/>
</dbReference>
<dbReference type="AlphaFoldDB" id="A0A542XHG1"/>